<gene>
    <name evidence="2" type="ORF">LY89DRAFT_611580</name>
</gene>
<reference evidence="2 3" key="1">
    <citation type="submission" date="2015-10" db="EMBL/GenBank/DDBJ databases">
        <title>Full genome of DAOMC 229536 Phialocephala scopiformis, a fungal endophyte of spruce producing the potent anti-insectan compound rugulosin.</title>
        <authorList>
            <consortium name="DOE Joint Genome Institute"/>
            <person name="Walker A.K."/>
            <person name="Frasz S.L."/>
            <person name="Seifert K.A."/>
            <person name="Miller J.D."/>
            <person name="Mondo S.J."/>
            <person name="Labutti K."/>
            <person name="Lipzen A."/>
            <person name="Dockter R."/>
            <person name="Kennedy M."/>
            <person name="Grigoriev I.V."/>
            <person name="Spatafora J.W."/>
        </authorList>
    </citation>
    <scope>NUCLEOTIDE SEQUENCE [LARGE SCALE GENOMIC DNA]</scope>
    <source>
        <strain evidence="2 3">CBS 120377</strain>
    </source>
</reference>
<organism evidence="2 3">
    <name type="scientific">Mollisia scopiformis</name>
    <name type="common">Conifer needle endophyte fungus</name>
    <name type="synonym">Phialocephala scopiformis</name>
    <dbReference type="NCBI Taxonomy" id="149040"/>
    <lineage>
        <taxon>Eukaryota</taxon>
        <taxon>Fungi</taxon>
        <taxon>Dikarya</taxon>
        <taxon>Ascomycota</taxon>
        <taxon>Pezizomycotina</taxon>
        <taxon>Leotiomycetes</taxon>
        <taxon>Helotiales</taxon>
        <taxon>Mollisiaceae</taxon>
        <taxon>Mollisia</taxon>
    </lineage>
</organism>
<proteinExistence type="predicted"/>
<dbReference type="GeneID" id="28820313"/>
<dbReference type="Proteomes" id="UP000070700">
    <property type="component" value="Unassembled WGS sequence"/>
</dbReference>
<accession>A0A194XHS6</accession>
<dbReference type="RefSeq" id="XP_018074125.1">
    <property type="nucleotide sequence ID" value="XM_018210587.1"/>
</dbReference>
<keyword evidence="3" id="KW-1185">Reference proteome</keyword>
<dbReference type="SUPFAM" id="SSF54909">
    <property type="entry name" value="Dimeric alpha+beta barrel"/>
    <property type="match status" value="1"/>
</dbReference>
<evidence type="ECO:0000259" key="1">
    <source>
        <dbReference type="PROSITE" id="PS51725"/>
    </source>
</evidence>
<sequence length="109" mass="12043">MSSNMNIIVTLCPKSGKADRVVELLQGVAAYVKENEPQTLRYEISRQANKKTGDEEVIMVESYKDKAALNTHGSSETFKKFNKTLEDEGLIGAPAQFKFVRAAGGFSRL</sequence>
<dbReference type="PANTHER" id="PTHR40624">
    <property type="entry name" value="BIOSYNTHESIS MONOOXYGENASE, PUTATIVE (AFU_ORTHOLOGUE AFUA_1G12025)-RELATED"/>
    <property type="match status" value="1"/>
</dbReference>
<dbReference type="PROSITE" id="PS51725">
    <property type="entry name" value="ABM"/>
    <property type="match status" value="1"/>
</dbReference>
<evidence type="ECO:0000313" key="2">
    <source>
        <dbReference type="EMBL" id="KUJ19770.1"/>
    </source>
</evidence>
<dbReference type="InParanoid" id="A0A194XHS6"/>
<dbReference type="KEGG" id="psco:LY89DRAFT_611580"/>
<dbReference type="OrthoDB" id="10011777at2759"/>
<dbReference type="PANTHER" id="PTHR40624:SF1">
    <property type="entry name" value="BIOSYNTHESIS MONOOXYGENASE, PUTATIVE (AFU_ORTHOLOGUE AFUA_1G12025)-RELATED"/>
    <property type="match status" value="1"/>
</dbReference>
<name>A0A194XHS6_MOLSC</name>
<evidence type="ECO:0000313" key="3">
    <source>
        <dbReference type="Proteomes" id="UP000070700"/>
    </source>
</evidence>
<feature type="domain" description="ABM" evidence="1">
    <location>
        <begin position="5"/>
        <end position="99"/>
    </location>
</feature>
<dbReference type="Pfam" id="PF03992">
    <property type="entry name" value="ABM"/>
    <property type="match status" value="1"/>
</dbReference>
<dbReference type="InterPro" id="IPR011008">
    <property type="entry name" value="Dimeric_a/b-barrel"/>
</dbReference>
<dbReference type="InterPro" id="IPR007138">
    <property type="entry name" value="ABM_dom"/>
</dbReference>
<dbReference type="EMBL" id="KQ947410">
    <property type="protein sequence ID" value="KUJ19770.1"/>
    <property type="molecule type" value="Genomic_DNA"/>
</dbReference>
<dbReference type="Gene3D" id="3.30.70.100">
    <property type="match status" value="1"/>
</dbReference>
<protein>
    <recommendedName>
        <fullName evidence="1">ABM domain-containing protein</fullName>
    </recommendedName>
</protein>
<dbReference type="AlphaFoldDB" id="A0A194XHS6"/>